<dbReference type="Proteomes" id="UP001146120">
    <property type="component" value="Unassembled WGS sequence"/>
</dbReference>
<name>A0AAV2YXC2_9STRA</name>
<comment type="caution">
    <text evidence="3">The sequence shown here is derived from an EMBL/GenBank/DDBJ whole genome shotgun (WGS) entry which is preliminary data.</text>
</comment>
<evidence type="ECO:0000256" key="1">
    <source>
        <dbReference type="SAM" id="MobiDB-lite"/>
    </source>
</evidence>
<dbReference type="SUPFAM" id="SSF50729">
    <property type="entry name" value="PH domain-like"/>
    <property type="match status" value="1"/>
</dbReference>
<organism evidence="3 4">
    <name type="scientific">Lagenidium giganteum</name>
    <dbReference type="NCBI Taxonomy" id="4803"/>
    <lineage>
        <taxon>Eukaryota</taxon>
        <taxon>Sar</taxon>
        <taxon>Stramenopiles</taxon>
        <taxon>Oomycota</taxon>
        <taxon>Peronosporomycetes</taxon>
        <taxon>Pythiales</taxon>
        <taxon>Pythiaceae</taxon>
    </lineage>
</organism>
<feature type="domain" description="PH" evidence="2">
    <location>
        <begin position="1"/>
        <end position="57"/>
    </location>
</feature>
<accession>A0AAV2YXC2</accession>
<dbReference type="InterPro" id="IPR001849">
    <property type="entry name" value="PH_domain"/>
</dbReference>
<protein>
    <recommendedName>
        <fullName evidence="2">PH domain-containing protein</fullName>
    </recommendedName>
</protein>
<reference evidence="3" key="1">
    <citation type="submission" date="2022-11" db="EMBL/GenBank/DDBJ databases">
        <authorList>
            <person name="Morgan W.R."/>
            <person name="Tartar A."/>
        </authorList>
    </citation>
    <scope>NUCLEOTIDE SEQUENCE</scope>
    <source>
        <strain evidence="3">ARSEF 373</strain>
    </source>
</reference>
<dbReference type="InterPro" id="IPR011993">
    <property type="entry name" value="PH-like_dom_sf"/>
</dbReference>
<dbReference type="Gene3D" id="2.30.29.30">
    <property type="entry name" value="Pleckstrin-homology domain (PH domain)/Phosphotyrosine-binding domain (PTB)"/>
    <property type="match status" value="1"/>
</dbReference>
<gene>
    <name evidence="3" type="ORF">N0F65_006364</name>
</gene>
<dbReference type="InterPro" id="IPR009769">
    <property type="entry name" value="EDR2_C"/>
</dbReference>
<evidence type="ECO:0000313" key="4">
    <source>
        <dbReference type="Proteomes" id="UP001146120"/>
    </source>
</evidence>
<feature type="region of interest" description="Disordered" evidence="1">
    <location>
        <begin position="81"/>
        <end position="115"/>
    </location>
</feature>
<dbReference type="PANTHER" id="PTHR31558:SF3">
    <property type="entry name" value="CW14 PROTEIN"/>
    <property type="match status" value="1"/>
</dbReference>
<dbReference type="EMBL" id="DAKRPA010000120">
    <property type="protein sequence ID" value="DAZ97939.1"/>
    <property type="molecule type" value="Genomic_DNA"/>
</dbReference>
<dbReference type="AlphaFoldDB" id="A0AAV2YXC2"/>
<dbReference type="PANTHER" id="PTHR31558">
    <property type="entry name" value="CW14 PROTEIN"/>
    <property type="match status" value="1"/>
</dbReference>
<dbReference type="Pfam" id="PF07059">
    <property type="entry name" value="EDR2_C"/>
    <property type="match status" value="1"/>
</dbReference>
<dbReference type="PROSITE" id="PS50003">
    <property type="entry name" value="PH_DOMAIN"/>
    <property type="match status" value="1"/>
</dbReference>
<reference evidence="3" key="2">
    <citation type="journal article" date="2023" name="Microbiol Resour">
        <title>Decontamination and Annotation of the Draft Genome Sequence of the Oomycete Lagenidium giganteum ARSEF 373.</title>
        <authorList>
            <person name="Morgan W.R."/>
            <person name="Tartar A."/>
        </authorList>
    </citation>
    <scope>NUCLEOTIDE SEQUENCE</scope>
    <source>
        <strain evidence="3">ARSEF 373</strain>
    </source>
</reference>
<sequence>MQLKEQGALLVIQGDLPRGVPTPFCFTVSDGNREYRICADTNQEFKEWTSAISAVMSPRKYQDSPVKPMDLMAHHDPATEKHQNYEGSSAGGDKDATGARTPTATSPPKRGSFTRETVRPNYRRTKLKAASQSALLELVAIDIFRRHLLETYNGQPILTRPQHRFYRGPGYFEVDVDAHEFNFVARKGLVGVSEHFRNMVVDFGFVLEGQDDSELPEQILGSVRLCKIDVRHAPHIA</sequence>
<keyword evidence="4" id="KW-1185">Reference proteome</keyword>
<evidence type="ECO:0000259" key="2">
    <source>
        <dbReference type="PROSITE" id="PS50003"/>
    </source>
</evidence>
<evidence type="ECO:0000313" key="3">
    <source>
        <dbReference type="EMBL" id="DAZ97939.1"/>
    </source>
</evidence>
<proteinExistence type="predicted"/>